<dbReference type="EMBL" id="BAAANJ010000007">
    <property type="protein sequence ID" value="GAA1813002.1"/>
    <property type="molecule type" value="Genomic_DNA"/>
</dbReference>
<keyword evidence="3" id="KW-1185">Reference proteome</keyword>
<name>A0ABN2M7G8_9MICO</name>
<proteinExistence type="predicted"/>
<feature type="compositionally biased region" description="Basic and acidic residues" evidence="1">
    <location>
        <begin position="45"/>
        <end position="61"/>
    </location>
</feature>
<protein>
    <submittedName>
        <fullName evidence="2">Uncharacterized protein</fullName>
    </submittedName>
</protein>
<sequence>MSKFTEKVKSIFSKRRPMTPEDAAEIADWVNEGGAIDPEGPPRVADPKSDPKGDATGDPKE</sequence>
<feature type="region of interest" description="Disordered" evidence="1">
    <location>
        <begin position="1"/>
        <end position="61"/>
    </location>
</feature>
<organism evidence="2 3">
    <name type="scientific">Agromyces neolithicus</name>
    <dbReference type="NCBI Taxonomy" id="269420"/>
    <lineage>
        <taxon>Bacteria</taxon>
        <taxon>Bacillati</taxon>
        <taxon>Actinomycetota</taxon>
        <taxon>Actinomycetes</taxon>
        <taxon>Micrococcales</taxon>
        <taxon>Microbacteriaceae</taxon>
        <taxon>Agromyces</taxon>
    </lineage>
</organism>
<comment type="caution">
    <text evidence="2">The sequence shown here is derived from an EMBL/GenBank/DDBJ whole genome shotgun (WGS) entry which is preliminary data.</text>
</comment>
<dbReference type="Proteomes" id="UP001500002">
    <property type="component" value="Unassembled WGS sequence"/>
</dbReference>
<dbReference type="RefSeq" id="WP_344296276.1">
    <property type="nucleotide sequence ID" value="NZ_BAAANJ010000007.1"/>
</dbReference>
<evidence type="ECO:0000313" key="3">
    <source>
        <dbReference type="Proteomes" id="UP001500002"/>
    </source>
</evidence>
<gene>
    <name evidence="2" type="ORF">GCM10009749_22880</name>
</gene>
<evidence type="ECO:0000313" key="2">
    <source>
        <dbReference type="EMBL" id="GAA1813002.1"/>
    </source>
</evidence>
<reference evidence="2 3" key="1">
    <citation type="journal article" date="2019" name="Int. J. Syst. Evol. Microbiol.">
        <title>The Global Catalogue of Microorganisms (GCM) 10K type strain sequencing project: providing services to taxonomists for standard genome sequencing and annotation.</title>
        <authorList>
            <consortium name="The Broad Institute Genomics Platform"/>
            <consortium name="The Broad Institute Genome Sequencing Center for Infectious Disease"/>
            <person name="Wu L."/>
            <person name="Ma J."/>
        </authorList>
    </citation>
    <scope>NUCLEOTIDE SEQUENCE [LARGE SCALE GENOMIC DNA]</scope>
    <source>
        <strain evidence="2 3">JCM 14322</strain>
    </source>
</reference>
<evidence type="ECO:0000256" key="1">
    <source>
        <dbReference type="SAM" id="MobiDB-lite"/>
    </source>
</evidence>
<accession>A0ABN2M7G8</accession>